<dbReference type="RefSeq" id="WP_148404497.1">
    <property type="nucleotide sequence ID" value="NZ_VSKK01000003.1"/>
</dbReference>
<dbReference type="PANTHER" id="PTHR19375">
    <property type="entry name" value="HEAT SHOCK PROTEIN 70KDA"/>
    <property type="match status" value="1"/>
</dbReference>
<dbReference type="InterPro" id="IPR013126">
    <property type="entry name" value="Hsp_70_fam"/>
</dbReference>
<gene>
    <name evidence="8 11" type="primary">dnaK</name>
    <name evidence="11" type="ORF">ES674_12580</name>
</gene>
<dbReference type="NCBIfam" id="NF001413">
    <property type="entry name" value="PRK00290.1"/>
    <property type="match status" value="1"/>
</dbReference>
<accession>A0A5D0R671</accession>
<dbReference type="InterPro" id="IPR012725">
    <property type="entry name" value="Chaperone_DnaK"/>
</dbReference>
<dbReference type="FunFam" id="1.20.1270.10:FF:000001">
    <property type="entry name" value="Molecular chaperone DnaK"/>
    <property type="match status" value="1"/>
</dbReference>
<dbReference type="PROSITE" id="PS00297">
    <property type="entry name" value="HSP70_1"/>
    <property type="match status" value="1"/>
</dbReference>
<evidence type="ECO:0000313" key="12">
    <source>
        <dbReference type="Proteomes" id="UP000323720"/>
    </source>
</evidence>
<dbReference type="OrthoDB" id="9766019at2"/>
<feature type="compositionally biased region" description="Acidic residues" evidence="10">
    <location>
        <begin position="623"/>
        <end position="636"/>
    </location>
</feature>
<evidence type="ECO:0000256" key="3">
    <source>
        <dbReference type="ARBA" id="ARBA00022553"/>
    </source>
</evidence>
<dbReference type="SUPFAM" id="SSF100920">
    <property type="entry name" value="Heat shock protein 70kD (HSP70), peptide-binding domain"/>
    <property type="match status" value="1"/>
</dbReference>
<dbReference type="AlphaFoldDB" id="A0A5D0R671"/>
<sequence length="636" mass="68290">MSKIIGIDLGTTNSCVSVMEGNEPVVIPNAEGKRTTPSVIAFVEGGEIKVGDPAKRQAVTNPTKTVYSIKRFMGNKFSDSSKEAGRVPYKVVKGDNDTPRVDIDGRLYTPQELSAMILQKMKKTAEDYLGQTVTRAVITVPAYFNDSQRQATKEAGEIAGLKVERIINEPTAAALAYGMDKKGTDQKIVVFDFGGGTHDVSILELGDGVFEVLSTEGDTHLGGDDVDEKIIDWLADEFKSEEDIDLRKDPMALQRLKEAAEKAKIELSSAAQTEINLPYVTATASGPKHLVRTLTRSKFEQLIDDLVKRTIAPCASAMKSAGLSKSDIDQVILVGGSTRIPAVQEAVEKFFGKKPSKGVNPDEVVSLGAAIQGGVLSGDVKDVLLLDVTPLSLGIETMGNVMTKLIEANTTIPTKKSQVFSTAADNQPSVEIHVLQGERAMAADNNTIGRFHLDGIPPSKRGTPQIEVTFDIDANGIIHVTAGDKATGKTQDIRIEASSGLSEDEIKKMKADAEANAESDAKAKETAEKLNSADAMIFQTESQLQEFGDKLSDDKKKPIEEALEELKKAYETKDIAVIDPALEKINEAWKVASEEMYKAQADGQQGGGAEPGPDANAGGDSNEGSDVEDVDFEEVK</sequence>
<dbReference type="NCBIfam" id="NF003520">
    <property type="entry name" value="PRK05183.1"/>
    <property type="match status" value="1"/>
</dbReference>
<evidence type="ECO:0000256" key="2">
    <source>
        <dbReference type="ARBA" id="ARBA00014415"/>
    </source>
</evidence>
<keyword evidence="7 8" id="KW-0143">Chaperone</keyword>
<dbReference type="CDD" id="cd10234">
    <property type="entry name" value="ASKHA_NBD_HSP70_DnaK-like"/>
    <property type="match status" value="1"/>
</dbReference>
<dbReference type="EMBL" id="VSKK01000003">
    <property type="protein sequence ID" value="TYB76415.1"/>
    <property type="molecule type" value="Genomic_DNA"/>
</dbReference>
<comment type="caution">
    <text evidence="11">The sequence shown here is derived from an EMBL/GenBank/DDBJ whole genome shotgun (WGS) entry which is preliminary data.</text>
</comment>
<keyword evidence="5 8" id="KW-0067">ATP-binding</keyword>
<keyword evidence="12" id="KW-1185">Reference proteome</keyword>
<dbReference type="PROSITE" id="PS01036">
    <property type="entry name" value="HSP70_3"/>
    <property type="match status" value="1"/>
</dbReference>
<comment type="function">
    <text evidence="8">Acts as a chaperone.</text>
</comment>
<comment type="similarity">
    <text evidence="1 8 9">Belongs to the heat shock protein 70 family.</text>
</comment>
<feature type="modified residue" description="Phosphothreonine; by autocatalysis" evidence="8">
    <location>
        <position position="197"/>
    </location>
</feature>
<dbReference type="InterPro" id="IPR029048">
    <property type="entry name" value="HSP70_C_sf"/>
</dbReference>
<dbReference type="FunFam" id="3.30.420.40:FF:000004">
    <property type="entry name" value="Molecular chaperone DnaK"/>
    <property type="match status" value="1"/>
</dbReference>
<dbReference type="SUPFAM" id="SSF100934">
    <property type="entry name" value="Heat shock protein 70kD (HSP70), C-terminal subdomain"/>
    <property type="match status" value="1"/>
</dbReference>
<protein>
    <recommendedName>
        <fullName evidence="2 8">Chaperone protein DnaK</fullName>
    </recommendedName>
    <alternativeName>
        <fullName evidence="8">HSP70</fullName>
    </alternativeName>
    <alternativeName>
        <fullName evidence="8">Heat shock 70 kDa protein</fullName>
    </alternativeName>
    <alternativeName>
        <fullName evidence="8">Heat shock protein 70</fullName>
    </alternativeName>
</protein>
<feature type="region of interest" description="Disordered" evidence="10">
    <location>
        <begin position="596"/>
        <end position="636"/>
    </location>
</feature>
<evidence type="ECO:0000256" key="8">
    <source>
        <dbReference type="HAMAP-Rule" id="MF_00332"/>
    </source>
</evidence>
<reference evidence="11 12" key="1">
    <citation type="submission" date="2019-08" db="EMBL/GenBank/DDBJ databases">
        <title>Genomes of Antarctic Bizionia species.</title>
        <authorList>
            <person name="Bowman J.P."/>
        </authorList>
    </citation>
    <scope>NUCLEOTIDE SEQUENCE [LARGE SCALE GENOMIC DNA]</scope>
    <source>
        <strain evidence="11 12">ADA-4</strain>
    </source>
</reference>
<dbReference type="SUPFAM" id="SSF53067">
    <property type="entry name" value="Actin-like ATPase domain"/>
    <property type="match status" value="2"/>
</dbReference>
<dbReference type="GO" id="GO:0051082">
    <property type="term" value="F:unfolded protein binding"/>
    <property type="evidence" value="ECO:0007669"/>
    <property type="project" value="InterPro"/>
</dbReference>
<evidence type="ECO:0000313" key="11">
    <source>
        <dbReference type="EMBL" id="TYB76415.1"/>
    </source>
</evidence>
<evidence type="ECO:0000256" key="5">
    <source>
        <dbReference type="ARBA" id="ARBA00022840"/>
    </source>
</evidence>
<dbReference type="Gene3D" id="1.20.1270.10">
    <property type="match status" value="1"/>
</dbReference>
<dbReference type="FunFam" id="2.60.34.10:FF:000014">
    <property type="entry name" value="Chaperone protein DnaK HSP70"/>
    <property type="match status" value="1"/>
</dbReference>
<evidence type="ECO:0000256" key="4">
    <source>
        <dbReference type="ARBA" id="ARBA00022741"/>
    </source>
</evidence>
<dbReference type="InterPro" id="IPR018181">
    <property type="entry name" value="Heat_shock_70_CS"/>
</dbReference>
<dbReference type="NCBIfam" id="TIGR02350">
    <property type="entry name" value="prok_dnaK"/>
    <property type="match status" value="1"/>
</dbReference>
<dbReference type="Proteomes" id="UP000323720">
    <property type="component" value="Unassembled WGS sequence"/>
</dbReference>
<dbReference type="Gene3D" id="3.30.420.40">
    <property type="match status" value="2"/>
</dbReference>
<dbReference type="Pfam" id="PF00012">
    <property type="entry name" value="HSP70"/>
    <property type="match status" value="1"/>
</dbReference>
<name>A0A5D0R671_9FLAO</name>
<keyword evidence="6 8" id="KW-0346">Stress response</keyword>
<evidence type="ECO:0000256" key="10">
    <source>
        <dbReference type="SAM" id="MobiDB-lite"/>
    </source>
</evidence>
<evidence type="ECO:0000256" key="9">
    <source>
        <dbReference type="RuleBase" id="RU003322"/>
    </source>
</evidence>
<dbReference type="HAMAP" id="MF_00332">
    <property type="entry name" value="DnaK"/>
    <property type="match status" value="1"/>
</dbReference>
<dbReference type="FunFam" id="3.90.640.10:FF:000003">
    <property type="entry name" value="Molecular chaperone DnaK"/>
    <property type="match status" value="1"/>
</dbReference>
<comment type="induction">
    <text evidence="8">By stress conditions e.g. heat shock.</text>
</comment>
<dbReference type="InterPro" id="IPR029047">
    <property type="entry name" value="HSP70_peptide-bd_sf"/>
</dbReference>
<evidence type="ECO:0000256" key="6">
    <source>
        <dbReference type="ARBA" id="ARBA00023016"/>
    </source>
</evidence>
<organism evidence="11 12">
    <name type="scientific">Bizionia myxarmorum</name>
    <dbReference type="NCBI Taxonomy" id="291186"/>
    <lineage>
        <taxon>Bacteria</taxon>
        <taxon>Pseudomonadati</taxon>
        <taxon>Bacteroidota</taxon>
        <taxon>Flavobacteriia</taxon>
        <taxon>Flavobacteriales</taxon>
        <taxon>Flavobacteriaceae</taxon>
        <taxon>Bizionia</taxon>
    </lineage>
</organism>
<keyword evidence="4 8" id="KW-0547">Nucleotide-binding</keyword>
<dbReference type="InterPro" id="IPR043129">
    <property type="entry name" value="ATPase_NBD"/>
</dbReference>
<dbReference type="Gene3D" id="3.90.640.10">
    <property type="entry name" value="Actin, Chain A, domain 4"/>
    <property type="match status" value="1"/>
</dbReference>
<dbReference type="Gene3D" id="2.60.34.10">
    <property type="entry name" value="Substrate Binding Domain Of DNAk, Chain A, domain 1"/>
    <property type="match status" value="1"/>
</dbReference>
<dbReference type="PROSITE" id="PS00329">
    <property type="entry name" value="HSP70_2"/>
    <property type="match status" value="1"/>
</dbReference>
<evidence type="ECO:0000256" key="7">
    <source>
        <dbReference type="ARBA" id="ARBA00023186"/>
    </source>
</evidence>
<evidence type="ECO:0000256" key="1">
    <source>
        <dbReference type="ARBA" id="ARBA00007381"/>
    </source>
</evidence>
<dbReference type="GO" id="GO:0140662">
    <property type="term" value="F:ATP-dependent protein folding chaperone"/>
    <property type="evidence" value="ECO:0007669"/>
    <property type="project" value="InterPro"/>
</dbReference>
<dbReference type="PRINTS" id="PR00301">
    <property type="entry name" value="HEATSHOCK70"/>
</dbReference>
<keyword evidence="3 8" id="KW-0597">Phosphoprotein</keyword>
<proteinExistence type="evidence at transcript level"/>
<dbReference type="GO" id="GO:0005524">
    <property type="term" value="F:ATP binding"/>
    <property type="evidence" value="ECO:0007669"/>
    <property type="project" value="UniProtKB-UniRule"/>
</dbReference>